<keyword evidence="7" id="KW-0472">Membrane</keyword>
<keyword evidence="3" id="KW-0479">Metal-binding</keyword>
<dbReference type="GO" id="GO:0051539">
    <property type="term" value="F:4 iron, 4 sulfur cluster binding"/>
    <property type="evidence" value="ECO:0007669"/>
    <property type="project" value="UniProtKB-KW"/>
</dbReference>
<dbReference type="AlphaFoldDB" id="A0A840QPI5"/>
<evidence type="ECO:0000256" key="1">
    <source>
        <dbReference type="ARBA" id="ARBA00004196"/>
    </source>
</evidence>
<dbReference type="InterPro" id="IPR019546">
    <property type="entry name" value="TAT_signal_bac_arc"/>
</dbReference>
<evidence type="ECO:0000313" key="9">
    <source>
        <dbReference type="EMBL" id="MBB5173326.1"/>
    </source>
</evidence>
<dbReference type="EMBL" id="JACHHB010000005">
    <property type="protein sequence ID" value="MBB5173326.1"/>
    <property type="molecule type" value="Genomic_DNA"/>
</dbReference>
<evidence type="ECO:0000256" key="4">
    <source>
        <dbReference type="ARBA" id="ARBA00022737"/>
    </source>
</evidence>
<dbReference type="PROSITE" id="PS51379">
    <property type="entry name" value="4FE4S_FER_2"/>
    <property type="match status" value="2"/>
</dbReference>
<dbReference type="SUPFAM" id="SSF54862">
    <property type="entry name" value="4Fe-4S ferredoxins"/>
    <property type="match status" value="1"/>
</dbReference>
<dbReference type="Gene3D" id="3.30.70.20">
    <property type="match status" value="2"/>
</dbReference>
<accession>A0A840QPI5</accession>
<dbReference type="CDD" id="cd16368">
    <property type="entry name" value="DMSOR_beta_like"/>
    <property type="match status" value="1"/>
</dbReference>
<dbReference type="NCBIfam" id="TIGR01409">
    <property type="entry name" value="TAT_signal_seq"/>
    <property type="match status" value="1"/>
</dbReference>
<dbReference type="GO" id="GO:0046872">
    <property type="term" value="F:metal ion binding"/>
    <property type="evidence" value="ECO:0007669"/>
    <property type="project" value="UniProtKB-KW"/>
</dbReference>
<organism evidence="9 10">
    <name type="scientific">Texcoconibacillus texcoconensis</name>
    <dbReference type="NCBI Taxonomy" id="1095777"/>
    <lineage>
        <taxon>Bacteria</taxon>
        <taxon>Bacillati</taxon>
        <taxon>Bacillota</taxon>
        <taxon>Bacilli</taxon>
        <taxon>Bacillales</taxon>
        <taxon>Bacillaceae</taxon>
        <taxon>Texcoconibacillus</taxon>
    </lineage>
</organism>
<keyword evidence="7" id="KW-1133">Transmembrane helix</keyword>
<dbReference type="Pfam" id="PF13247">
    <property type="entry name" value="Fer4_11"/>
    <property type="match status" value="1"/>
</dbReference>
<reference evidence="9 10" key="1">
    <citation type="submission" date="2020-08" db="EMBL/GenBank/DDBJ databases">
        <title>Genomic Encyclopedia of Type Strains, Phase IV (KMG-IV): sequencing the most valuable type-strain genomes for metagenomic binning, comparative biology and taxonomic classification.</title>
        <authorList>
            <person name="Goeker M."/>
        </authorList>
    </citation>
    <scope>NUCLEOTIDE SEQUENCE [LARGE SCALE GENOMIC DNA]</scope>
    <source>
        <strain evidence="9 10">DSM 24696</strain>
    </source>
</reference>
<proteinExistence type="predicted"/>
<evidence type="ECO:0000256" key="2">
    <source>
        <dbReference type="ARBA" id="ARBA00022485"/>
    </source>
</evidence>
<dbReference type="GO" id="GO:0030313">
    <property type="term" value="C:cell envelope"/>
    <property type="evidence" value="ECO:0007669"/>
    <property type="project" value="UniProtKB-SubCell"/>
</dbReference>
<dbReference type="InterPro" id="IPR017896">
    <property type="entry name" value="4Fe4S_Fe-S-bd"/>
</dbReference>
<evidence type="ECO:0000313" key="10">
    <source>
        <dbReference type="Proteomes" id="UP000551878"/>
    </source>
</evidence>
<name>A0A840QPI5_9BACI</name>
<protein>
    <submittedName>
        <fullName evidence="9">Fe-S-cluster-containing dehydrogenase component</fullName>
    </submittedName>
</protein>
<comment type="subcellular location">
    <subcellularLocation>
        <location evidence="1">Cell envelope</location>
    </subcellularLocation>
</comment>
<keyword evidence="6" id="KW-0411">Iron-sulfur</keyword>
<dbReference type="PROSITE" id="PS51318">
    <property type="entry name" value="TAT"/>
    <property type="match status" value="1"/>
</dbReference>
<evidence type="ECO:0000256" key="7">
    <source>
        <dbReference type="SAM" id="Phobius"/>
    </source>
</evidence>
<dbReference type="InterPro" id="IPR051555">
    <property type="entry name" value="FDH_Electron_Transfer_Unit"/>
</dbReference>
<keyword evidence="4" id="KW-0677">Repeat</keyword>
<comment type="caution">
    <text evidence="9">The sequence shown here is derived from an EMBL/GenBank/DDBJ whole genome shotgun (WGS) entry which is preliminary data.</text>
</comment>
<evidence type="ECO:0000256" key="6">
    <source>
        <dbReference type="ARBA" id="ARBA00023014"/>
    </source>
</evidence>
<feature type="domain" description="4Fe-4S ferredoxin-type" evidence="8">
    <location>
        <begin position="136"/>
        <end position="168"/>
    </location>
</feature>
<evidence type="ECO:0000256" key="3">
    <source>
        <dbReference type="ARBA" id="ARBA00022723"/>
    </source>
</evidence>
<gene>
    <name evidence="9" type="ORF">HNQ41_001495</name>
</gene>
<dbReference type="PANTHER" id="PTHR43545">
    <property type="entry name" value="FORMATE DEHYDROGENASE, NITRATE-INDUCIBLE, IRON-SULFUR SUBUNIT"/>
    <property type="match status" value="1"/>
</dbReference>
<dbReference type="InterPro" id="IPR006311">
    <property type="entry name" value="TAT_signal"/>
</dbReference>
<sequence>MTHKNEFEVQEKLPAKSVTRRSFLKGATAISAAASVAWATKSTASAQQDFSEEEKLVASIIDLNACDGCENEPTPLCVTACKDKNKHRFPQPEEEPMDYWPRQHHEDWSKEQDRTDRLTPYNWTYVEQVTVNHNGQEKTISIPRRCMHCLDAPCQNLCPFGVIGKTEEGAVHIDEYFCMGGAKCRDSCPWDIPQRQAGVGVYMDLMPKLGGGGVMYKCDMCADYLKEGKAPACETACPKDAIQFGPLDEMRKKAYELASERNGYVYGDTENAGTLTFYISDIPFDQINEAIAASKHQDQDERPGRPHMEPDIENMLDTAKGFMLATLIAPVAGAAAAGVNAYRKLKSYDDTKIRKDVSYDE</sequence>
<evidence type="ECO:0000256" key="5">
    <source>
        <dbReference type="ARBA" id="ARBA00023004"/>
    </source>
</evidence>
<dbReference type="Proteomes" id="UP000551878">
    <property type="component" value="Unassembled WGS sequence"/>
</dbReference>
<keyword evidence="10" id="KW-1185">Reference proteome</keyword>
<keyword evidence="5" id="KW-0408">Iron</keyword>
<evidence type="ECO:0000259" key="8">
    <source>
        <dbReference type="PROSITE" id="PS51379"/>
    </source>
</evidence>
<dbReference type="PANTHER" id="PTHR43545:SF4">
    <property type="entry name" value="IRON-SULFUR PROTEIN"/>
    <property type="match status" value="1"/>
</dbReference>
<dbReference type="RefSeq" id="WP_184663772.1">
    <property type="nucleotide sequence ID" value="NZ_JACHHB010000005.1"/>
</dbReference>
<feature type="transmembrane region" description="Helical" evidence="7">
    <location>
        <begin position="322"/>
        <end position="342"/>
    </location>
</feature>
<feature type="domain" description="4Fe-4S ferredoxin-type" evidence="8">
    <location>
        <begin position="169"/>
        <end position="198"/>
    </location>
</feature>
<keyword evidence="2" id="KW-0004">4Fe-4S</keyword>
<keyword evidence="7" id="KW-0812">Transmembrane</keyword>